<dbReference type="Proteomes" id="UP000440224">
    <property type="component" value="Unassembled WGS sequence"/>
</dbReference>
<evidence type="ECO:0000256" key="1">
    <source>
        <dbReference type="SAM" id="SignalP"/>
    </source>
</evidence>
<dbReference type="OrthoDB" id="5495057at2"/>
<feature type="signal peptide" evidence="1">
    <location>
        <begin position="1"/>
        <end position="25"/>
    </location>
</feature>
<dbReference type="RefSeq" id="WP_153823797.1">
    <property type="nucleotide sequence ID" value="NZ_WJIE01000014.1"/>
</dbReference>
<dbReference type="AlphaFoldDB" id="A0A6N7Q315"/>
<feature type="chain" id="PRO_5026891090" evidence="1">
    <location>
        <begin position="26"/>
        <end position="392"/>
    </location>
</feature>
<keyword evidence="3" id="KW-1185">Reference proteome</keyword>
<sequence length="392" mass="42166">MSQVRLSSSVTSAFLLVALARSLSAAEPPALSAKVNAETSIYTDDNHVDVFTPAIAGTVENPLAGWSVSGHYLVDVVTAASPDIVASASPPFQETRHAGSVGGAFRSNDLGASADVSFSSEPDYLSLSGGVRGTLDLAQKNVTLFLGYSYRNDTAGRAGTPFEVFQRKLHTHSLTGGASIVLGRSTLVTVQIDGILERGNQSKPYRYVPLFEVGTAGLVPPGASVEQVNAMRLDARPLEELPRLRDRHALAARISHRFSGATLRLEERLYTDSWGLKASTTDARYMLDVGRRVTIWPHARVHVQSGATFWRRAYEVQGPEPGTLDVPVIRTGDRELGPLYTLTGGGGISVELSSRFLMSLQVDGTYTSFLDALYVSRRIGFFSALSAQASFE</sequence>
<evidence type="ECO:0000313" key="2">
    <source>
        <dbReference type="EMBL" id="MRG97015.1"/>
    </source>
</evidence>
<dbReference type="Pfam" id="PF12094">
    <property type="entry name" value="DUF3570"/>
    <property type="match status" value="1"/>
</dbReference>
<organism evidence="2 3">
    <name type="scientific">Polyangium spumosum</name>
    <dbReference type="NCBI Taxonomy" id="889282"/>
    <lineage>
        <taxon>Bacteria</taxon>
        <taxon>Pseudomonadati</taxon>
        <taxon>Myxococcota</taxon>
        <taxon>Polyangia</taxon>
        <taxon>Polyangiales</taxon>
        <taxon>Polyangiaceae</taxon>
        <taxon>Polyangium</taxon>
    </lineage>
</organism>
<proteinExistence type="predicted"/>
<accession>A0A6N7Q315</accession>
<dbReference type="InterPro" id="IPR021953">
    <property type="entry name" value="DUF3570"/>
</dbReference>
<gene>
    <name evidence="2" type="ORF">GF068_34580</name>
</gene>
<reference evidence="2 3" key="1">
    <citation type="submission" date="2019-10" db="EMBL/GenBank/DDBJ databases">
        <title>A soil myxobacterium in the family Polyangiaceae.</title>
        <authorList>
            <person name="Li Y."/>
            <person name="Wang J."/>
        </authorList>
    </citation>
    <scope>NUCLEOTIDE SEQUENCE [LARGE SCALE GENOMIC DNA]</scope>
    <source>
        <strain evidence="2 3">DSM 14734</strain>
    </source>
</reference>
<protein>
    <submittedName>
        <fullName evidence="2">DUF3570 domain-containing protein</fullName>
    </submittedName>
</protein>
<comment type="caution">
    <text evidence="2">The sequence shown here is derived from an EMBL/GenBank/DDBJ whole genome shotgun (WGS) entry which is preliminary data.</text>
</comment>
<dbReference type="EMBL" id="WJIE01000014">
    <property type="protein sequence ID" value="MRG97015.1"/>
    <property type="molecule type" value="Genomic_DNA"/>
</dbReference>
<keyword evidence="1" id="KW-0732">Signal</keyword>
<evidence type="ECO:0000313" key="3">
    <source>
        <dbReference type="Proteomes" id="UP000440224"/>
    </source>
</evidence>
<name>A0A6N7Q315_9BACT</name>